<evidence type="ECO:0000313" key="2">
    <source>
        <dbReference type="Proteomes" id="UP000054359"/>
    </source>
</evidence>
<name>A0A087UD88_STEMI</name>
<keyword evidence="2" id="KW-1185">Reference proteome</keyword>
<dbReference type="EMBL" id="KK119304">
    <property type="protein sequence ID" value="KFM75327.1"/>
    <property type="molecule type" value="Genomic_DNA"/>
</dbReference>
<organism evidence="1 2">
    <name type="scientific">Stegodyphus mimosarum</name>
    <name type="common">African social velvet spider</name>
    <dbReference type="NCBI Taxonomy" id="407821"/>
    <lineage>
        <taxon>Eukaryota</taxon>
        <taxon>Metazoa</taxon>
        <taxon>Ecdysozoa</taxon>
        <taxon>Arthropoda</taxon>
        <taxon>Chelicerata</taxon>
        <taxon>Arachnida</taxon>
        <taxon>Araneae</taxon>
        <taxon>Araneomorphae</taxon>
        <taxon>Entelegynae</taxon>
        <taxon>Eresoidea</taxon>
        <taxon>Eresidae</taxon>
        <taxon>Stegodyphus</taxon>
    </lineage>
</organism>
<dbReference type="Proteomes" id="UP000054359">
    <property type="component" value="Unassembled WGS sequence"/>
</dbReference>
<gene>
    <name evidence="1" type="ORF">X975_01395</name>
</gene>
<feature type="non-terminal residue" evidence="1">
    <location>
        <position position="48"/>
    </location>
</feature>
<evidence type="ECO:0000313" key="1">
    <source>
        <dbReference type="EMBL" id="KFM75327.1"/>
    </source>
</evidence>
<accession>A0A087UD88</accession>
<protein>
    <submittedName>
        <fullName evidence="1">Uncharacterized protein</fullName>
    </submittedName>
</protein>
<proteinExistence type="predicted"/>
<sequence>MIVCQSIIHVTSISRVVNFTNLHSGVNRLVCFEIECTFNRLDSGYYSY</sequence>
<dbReference type="AlphaFoldDB" id="A0A087UD88"/>
<reference evidence="1 2" key="1">
    <citation type="submission" date="2013-11" db="EMBL/GenBank/DDBJ databases">
        <title>Genome sequencing of Stegodyphus mimosarum.</title>
        <authorList>
            <person name="Bechsgaard J."/>
        </authorList>
    </citation>
    <scope>NUCLEOTIDE SEQUENCE [LARGE SCALE GENOMIC DNA]</scope>
</reference>